<sequence>MLPSPESQRNAENDITNEQVWGRPKYWRAILGDICQLPSLPYAAGDPTRYVECVSENNTINNRADVGIWQLRDCPPEHIFVAPAGRCLTPESITSWMRICDGQGGNNHSQCLYNNDQDIHFVVQEALLPPQHCKCSYDEENCTCPMAEIFEPILVNNTARTGAHRIAKELETGNLRPCTICPSLSADCFCPVANTGDFISAATIDPSKATAANFTTAITVYSTGSTGF</sequence>
<protein>
    <submittedName>
        <fullName evidence="2">Uncharacterized protein</fullName>
    </submittedName>
</protein>
<dbReference type="AlphaFoldDB" id="A0A915B948"/>
<accession>A0A915B948</accession>
<evidence type="ECO:0000313" key="2">
    <source>
        <dbReference type="WBParaSite" id="PgR028_g107_t01"/>
    </source>
</evidence>
<organism evidence="1 2">
    <name type="scientific">Parascaris univalens</name>
    <name type="common">Nematode worm</name>
    <dbReference type="NCBI Taxonomy" id="6257"/>
    <lineage>
        <taxon>Eukaryota</taxon>
        <taxon>Metazoa</taxon>
        <taxon>Ecdysozoa</taxon>
        <taxon>Nematoda</taxon>
        <taxon>Chromadorea</taxon>
        <taxon>Rhabditida</taxon>
        <taxon>Spirurina</taxon>
        <taxon>Ascaridomorpha</taxon>
        <taxon>Ascaridoidea</taxon>
        <taxon>Ascarididae</taxon>
        <taxon>Parascaris</taxon>
    </lineage>
</organism>
<keyword evidence="1" id="KW-1185">Reference proteome</keyword>
<proteinExistence type="predicted"/>
<dbReference type="WBParaSite" id="PgR028_g107_t01">
    <property type="protein sequence ID" value="PgR028_g107_t01"/>
    <property type="gene ID" value="PgR028_g107"/>
</dbReference>
<evidence type="ECO:0000313" key="1">
    <source>
        <dbReference type="Proteomes" id="UP000887569"/>
    </source>
</evidence>
<reference evidence="2" key="1">
    <citation type="submission" date="2022-11" db="UniProtKB">
        <authorList>
            <consortium name="WormBaseParasite"/>
        </authorList>
    </citation>
    <scope>IDENTIFICATION</scope>
</reference>
<name>A0A915B948_PARUN</name>
<dbReference type="Proteomes" id="UP000887569">
    <property type="component" value="Unplaced"/>
</dbReference>